<comment type="caution">
    <text evidence="1">The sequence shown here is derived from an EMBL/GenBank/DDBJ whole genome shotgun (WGS) entry which is preliminary data.</text>
</comment>
<accession>A0A4Z2F0J4</accession>
<dbReference type="AlphaFoldDB" id="A0A4Z2F0J4"/>
<sequence length="138" mass="15321">MSCWSGRRLPPRPGTVYRWYRFTHLHVRHLHTGSFLADEYVVHVHQDVAVQGQAQSLPRQVGNGVHKHQLVKPVVEVVSKENPLNAVVEPQVLDHGGVEGPGGAGSKVRQCFRGLGAGQKHWFIGRVVGLEYGPVIPW</sequence>
<organism evidence="1 2">
    <name type="scientific">Liparis tanakae</name>
    <name type="common">Tanaka's snailfish</name>
    <dbReference type="NCBI Taxonomy" id="230148"/>
    <lineage>
        <taxon>Eukaryota</taxon>
        <taxon>Metazoa</taxon>
        <taxon>Chordata</taxon>
        <taxon>Craniata</taxon>
        <taxon>Vertebrata</taxon>
        <taxon>Euteleostomi</taxon>
        <taxon>Actinopterygii</taxon>
        <taxon>Neopterygii</taxon>
        <taxon>Teleostei</taxon>
        <taxon>Neoteleostei</taxon>
        <taxon>Acanthomorphata</taxon>
        <taxon>Eupercaria</taxon>
        <taxon>Perciformes</taxon>
        <taxon>Cottioidei</taxon>
        <taxon>Cottales</taxon>
        <taxon>Liparidae</taxon>
        <taxon>Liparis</taxon>
    </lineage>
</organism>
<proteinExistence type="predicted"/>
<reference evidence="1 2" key="1">
    <citation type="submission" date="2019-03" db="EMBL/GenBank/DDBJ databases">
        <title>First draft genome of Liparis tanakae, snailfish: a comprehensive survey of snailfish specific genes.</title>
        <authorList>
            <person name="Kim W."/>
            <person name="Song I."/>
            <person name="Jeong J.-H."/>
            <person name="Kim D."/>
            <person name="Kim S."/>
            <person name="Ryu S."/>
            <person name="Song J.Y."/>
            <person name="Lee S.K."/>
        </authorList>
    </citation>
    <scope>NUCLEOTIDE SEQUENCE [LARGE SCALE GENOMIC DNA]</scope>
    <source>
        <tissue evidence="1">Muscle</tissue>
    </source>
</reference>
<evidence type="ECO:0000313" key="1">
    <source>
        <dbReference type="EMBL" id="TNN34473.1"/>
    </source>
</evidence>
<dbReference type="Proteomes" id="UP000314294">
    <property type="component" value="Unassembled WGS sequence"/>
</dbReference>
<keyword evidence="2" id="KW-1185">Reference proteome</keyword>
<dbReference type="EMBL" id="SRLO01001956">
    <property type="protein sequence ID" value="TNN34473.1"/>
    <property type="molecule type" value="Genomic_DNA"/>
</dbReference>
<gene>
    <name evidence="1" type="ORF">EYF80_055367</name>
</gene>
<name>A0A4Z2F0J4_9TELE</name>
<protein>
    <submittedName>
        <fullName evidence="1">Uncharacterized protein</fullName>
    </submittedName>
</protein>
<evidence type="ECO:0000313" key="2">
    <source>
        <dbReference type="Proteomes" id="UP000314294"/>
    </source>
</evidence>